<reference evidence="2 3" key="1">
    <citation type="submission" date="2018-02" db="EMBL/GenBank/DDBJ databases">
        <title>Jeotgalibacillus proteolyticum sp. nov. a protease producing bacterium isolated from ocean sediments of Laizhou Bay.</title>
        <authorList>
            <person name="Li Y."/>
        </authorList>
    </citation>
    <scope>NUCLEOTIDE SEQUENCE [LARGE SCALE GENOMIC DNA]</scope>
    <source>
        <strain evidence="2 3">22-7</strain>
    </source>
</reference>
<keyword evidence="3" id="KW-1185">Reference proteome</keyword>
<dbReference type="InterPro" id="IPR013216">
    <property type="entry name" value="Methyltransf_11"/>
</dbReference>
<dbReference type="GO" id="GO:0032259">
    <property type="term" value="P:methylation"/>
    <property type="evidence" value="ECO:0007669"/>
    <property type="project" value="UniProtKB-KW"/>
</dbReference>
<dbReference type="CDD" id="cd02440">
    <property type="entry name" value="AdoMet_MTases"/>
    <property type="match status" value="1"/>
</dbReference>
<dbReference type="EMBL" id="PREZ01000002">
    <property type="protein sequence ID" value="PPA71210.1"/>
    <property type="molecule type" value="Genomic_DNA"/>
</dbReference>
<keyword evidence="2" id="KW-0808">Transferase</keyword>
<dbReference type="PANTHER" id="PTHR43861:SF1">
    <property type="entry name" value="TRANS-ACONITATE 2-METHYLTRANSFERASE"/>
    <property type="match status" value="1"/>
</dbReference>
<accession>A0A2S5GDW8</accession>
<protein>
    <submittedName>
        <fullName evidence="2">SAM-dependent methyltransferase</fullName>
    </submittedName>
</protein>
<dbReference type="InterPro" id="IPR029063">
    <property type="entry name" value="SAM-dependent_MTases_sf"/>
</dbReference>
<keyword evidence="2" id="KW-0489">Methyltransferase</keyword>
<evidence type="ECO:0000313" key="2">
    <source>
        <dbReference type="EMBL" id="PPA71210.1"/>
    </source>
</evidence>
<dbReference type="Proteomes" id="UP000239047">
    <property type="component" value="Unassembled WGS sequence"/>
</dbReference>
<evidence type="ECO:0000259" key="1">
    <source>
        <dbReference type="Pfam" id="PF08241"/>
    </source>
</evidence>
<gene>
    <name evidence="2" type="ORF">C4B60_03850</name>
</gene>
<dbReference type="AlphaFoldDB" id="A0A2S5GDW8"/>
<sequence>MHHDWVKKAKEDWNARAEDWHNKSLTMWTSGSRKAVAPTIRKHLAKPSTVLDIGCGDGTGSALIAKEGYHVTGTDLSSNMIQLAKKHENNRVEFMEGSLDQLLFRAHSFDACLCVNSLEWMQDPYREMAHIDRLVKPGGMIFCAILGPAAGPRSNSFDRLLGEPAICNTMMPWEFQGLCRKMGWVYIDEVHVYKDKAEALDKKSLSNQLKQALTFFTLFVYQTKK</sequence>
<dbReference type="PANTHER" id="PTHR43861">
    <property type="entry name" value="TRANS-ACONITATE 2-METHYLTRANSFERASE-RELATED"/>
    <property type="match status" value="1"/>
</dbReference>
<name>A0A2S5GDW8_9BACL</name>
<dbReference type="Pfam" id="PF08241">
    <property type="entry name" value="Methyltransf_11"/>
    <property type="match status" value="1"/>
</dbReference>
<feature type="domain" description="Methyltransferase type 11" evidence="1">
    <location>
        <begin position="51"/>
        <end position="143"/>
    </location>
</feature>
<dbReference type="SUPFAM" id="SSF53335">
    <property type="entry name" value="S-adenosyl-L-methionine-dependent methyltransferases"/>
    <property type="match status" value="1"/>
</dbReference>
<dbReference type="RefSeq" id="WP_104056701.1">
    <property type="nucleotide sequence ID" value="NZ_PREZ01000002.1"/>
</dbReference>
<dbReference type="Gene3D" id="3.40.50.150">
    <property type="entry name" value="Vaccinia Virus protein VP39"/>
    <property type="match status" value="1"/>
</dbReference>
<dbReference type="OrthoDB" id="5522265at2"/>
<dbReference type="GO" id="GO:0008757">
    <property type="term" value="F:S-adenosylmethionine-dependent methyltransferase activity"/>
    <property type="evidence" value="ECO:0007669"/>
    <property type="project" value="InterPro"/>
</dbReference>
<proteinExistence type="predicted"/>
<comment type="caution">
    <text evidence="2">The sequence shown here is derived from an EMBL/GenBank/DDBJ whole genome shotgun (WGS) entry which is preliminary data.</text>
</comment>
<evidence type="ECO:0000313" key="3">
    <source>
        <dbReference type="Proteomes" id="UP000239047"/>
    </source>
</evidence>
<organism evidence="2 3">
    <name type="scientific">Jeotgalibacillus proteolyticus</name>
    <dbReference type="NCBI Taxonomy" id="2082395"/>
    <lineage>
        <taxon>Bacteria</taxon>
        <taxon>Bacillati</taxon>
        <taxon>Bacillota</taxon>
        <taxon>Bacilli</taxon>
        <taxon>Bacillales</taxon>
        <taxon>Caryophanaceae</taxon>
        <taxon>Jeotgalibacillus</taxon>
    </lineage>
</organism>